<feature type="transmembrane region" description="Helical" evidence="5">
    <location>
        <begin position="196"/>
        <end position="213"/>
    </location>
</feature>
<comment type="caution">
    <text evidence="8">The sequence shown here is derived from an EMBL/GenBank/DDBJ whole genome shotgun (WGS) entry which is preliminary data.</text>
</comment>
<evidence type="ECO:0000256" key="1">
    <source>
        <dbReference type="ARBA" id="ARBA00004651"/>
    </source>
</evidence>
<proteinExistence type="predicted"/>
<keyword evidence="5" id="KW-0812">Transmembrane</keyword>
<dbReference type="CDD" id="cd00207">
    <property type="entry name" value="fer2"/>
    <property type="match status" value="1"/>
</dbReference>
<feature type="transmembrane region" description="Helical" evidence="5">
    <location>
        <begin position="113"/>
        <end position="131"/>
    </location>
</feature>
<dbReference type="InterPro" id="IPR034804">
    <property type="entry name" value="SQR/QFR_C/D"/>
</dbReference>
<dbReference type="SUPFAM" id="SSF54292">
    <property type="entry name" value="2Fe-2S ferredoxin-like"/>
    <property type="match status" value="1"/>
</dbReference>
<evidence type="ECO:0000256" key="3">
    <source>
        <dbReference type="ARBA" id="ARBA00023136"/>
    </source>
</evidence>
<dbReference type="Gene3D" id="3.10.20.30">
    <property type="match status" value="1"/>
</dbReference>
<dbReference type="InterPro" id="IPR012675">
    <property type="entry name" value="Beta-grasp_dom_sf"/>
</dbReference>
<feature type="domain" description="2Fe-2S ferredoxin-type" evidence="7">
    <location>
        <begin position="280"/>
        <end position="377"/>
    </location>
</feature>
<dbReference type="SUPFAM" id="SSF81343">
    <property type="entry name" value="Fumarate reductase respiratory complex transmembrane subunits"/>
    <property type="match status" value="1"/>
</dbReference>
<keyword evidence="3 5" id="KW-0472">Membrane</keyword>
<dbReference type="PANTHER" id="PTHR43081">
    <property type="entry name" value="ADENYLATE CYCLASE, TERMINAL-DIFFERENTIATION SPECIFIC-RELATED"/>
    <property type="match status" value="1"/>
</dbReference>
<keyword evidence="9" id="KW-1185">Reference proteome</keyword>
<sequence>MSDGQQRAGEFFEVGQAAEAAGGRPWTRARPTLRQLRLASGLVLFAYVLSHLLCHALGNVSLGALHAGLKVKVALWRNPAALVLLYGALAAHLALGLHALYERRLFRLRPGETAQLLLGLAVPLLLLNHVVGTRVAWGAEGLERGYPQVLWMFWVASPAGSGVSLTLGLVAAWLHGCLGLHFWLRLKPAYPRLAPWLLAGAVLVPVLALLGAVQGGRAVALAAADPTWRERVFDVRRVGDAGQIERLDAIRRGLFGSYVGALVLVLLARGLRTLAEVRGGLVRIGYPDGRVVRMPRGASVLEASRRGRIPHASICGGRGRCSTCRIRVVDGERGRFLPQPERTERMVLERIGASPGIRLACQLRPDRDLTVAPLFTPHARGAMAGLSERAGTGEERFVVVLFADLRGSTRLAEERLAYDTVFVINRFLGAVGHAVRAQGGSVNRHLGDGLMALFGLDGDTQKAARAALAAVEVIEREVEQLNRMLAADLGERLRYGLGLHAGTAIVGELGDEADARFTALGDTVNVAARLESLTKPMGQVAIVSEAVYRAAGIEPGDLTELTLTGRAQPLRARLIGAGGRIRNG</sequence>
<accession>A0A840ZS45</accession>
<dbReference type="AlphaFoldDB" id="A0A840ZS45"/>
<dbReference type="PROSITE" id="PS50125">
    <property type="entry name" value="GUANYLATE_CYCLASE_2"/>
    <property type="match status" value="1"/>
</dbReference>
<name>A0A840ZS45_9HYPH</name>
<protein>
    <submittedName>
        <fullName evidence="8">Adenylate cyclase</fullName>
        <ecNumber evidence="8">4.6.1.1</ecNumber>
    </submittedName>
</protein>
<feature type="transmembrane region" description="Helical" evidence="5">
    <location>
        <begin position="38"/>
        <end position="60"/>
    </location>
</feature>
<dbReference type="InterPro" id="IPR029787">
    <property type="entry name" value="Nucleotide_cyclase"/>
</dbReference>
<evidence type="ECO:0000313" key="9">
    <source>
        <dbReference type="Proteomes" id="UP000583454"/>
    </source>
</evidence>
<feature type="domain" description="Guanylate cyclase" evidence="6">
    <location>
        <begin position="399"/>
        <end position="531"/>
    </location>
</feature>
<dbReference type="PROSITE" id="PS51085">
    <property type="entry name" value="2FE2S_FER_2"/>
    <property type="match status" value="1"/>
</dbReference>
<gene>
    <name evidence="8" type="ORF">HNR00_004405</name>
</gene>
<feature type="transmembrane region" description="Helical" evidence="5">
    <location>
        <begin position="151"/>
        <end position="184"/>
    </location>
</feature>
<keyword evidence="8" id="KW-0456">Lyase</keyword>
<dbReference type="Gene3D" id="3.30.70.1230">
    <property type="entry name" value="Nucleotide cyclase"/>
    <property type="match status" value="1"/>
</dbReference>
<organism evidence="8 9">
    <name type="scientific">Methylorubrum rhodinum</name>
    <dbReference type="NCBI Taxonomy" id="29428"/>
    <lineage>
        <taxon>Bacteria</taxon>
        <taxon>Pseudomonadati</taxon>
        <taxon>Pseudomonadota</taxon>
        <taxon>Alphaproteobacteria</taxon>
        <taxon>Hyphomicrobiales</taxon>
        <taxon>Methylobacteriaceae</taxon>
        <taxon>Methylorubrum</taxon>
    </lineage>
</organism>
<comment type="subcellular location">
    <subcellularLocation>
        <location evidence="1">Cell membrane</location>
        <topology evidence="1">Multi-pass membrane protein</topology>
    </subcellularLocation>
</comment>
<dbReference type="PANTHER" id="PTHR43081:SF17">
    <property type="entry name" value="BLL5647 PROTEIN"/>
    <property type="match status" value="1"/>
</dbReference>
<feature type="transmembrane region" description="Helical" evidence="5">
    <location>
        <begin position="80"/>
        <end position="101"/>
    </location>
</feature>
<reference evidence="8 9" key="1">
    <citation type="submission" date="2020-08" db="EMBL/GenBank/DDBJ databases">
        <title>Genomic Encyclopedia of Type Strains, Phase IV (KMG-IV): sequencing the most valuable type-strain genomes for metagenomic binning, comparative biology and taxonomic classification.</title>
        <authorList>
            <person name="Goeker M."/>
        </authorList>
    </citation>
    <scope>NUCLEOTIDE SEQUENCE [LARGE SCALE GENOMIC DNA]</scope>
    <source>
        <strain evidence="8 9">DSM 2163</strain>
    </source>
</reference>
<dbReference type="Pfam" id="PF00111">
    <property type="entry name" value="Fer2"/>
    <property type="match status" value="1"/>
</dbReference>
<dbReference type="GO" id="GO:0006171">
    <property type="term" value="P:cAMP biosynthetic process"/>
    <property type="evidence" value="ECO:0007669"/>
    <property type="project" value="TreeGrafter"/>
</dbReference>
<dbReference type="Proteomes" id="UP000583454">
    <property type="component" value="Unassembled WGS sequence"/>
</dbReference>
<dbReference type="InterPro" id="IPR050697">
    <property type="entry name" value="Adenylyl/Guanylyl_Cyclase_3/4"/>
</dbReference>
<dbReference type="EMBL" id="JACHOP010000026">
    <property type="protein sequence ID" value="MBB5759671.1"/>
    <property type="molecule type" value="Genomic_DNA"/>
</dbReference>
<evidence type="ECO:0000259" key="7">
    <source>
        <dbReference type="PROSITE" id="PS51085"/>
    </source>
</evidence>
<evidence type="ECO:0000313" key="8">
    <source>
        <dbReference type="EMBL" id="MBB5759671.1"/>
    </source>
</evidence>
<evidence type="ECO:0000259" key="6">
    <source>
        <dbReference type="PROSITE" id="PS50125"/>
    </source>
</evidence>
<dbReference type="GO" id="GO:0005886">
    <property type="term" value="C:plasma membrane"/>
    <property type="evidence" value="ECO:0007669"/>
    <property type="project" value="UniProtKB-SubCell"/>
</dbReference>
<dbReference type="EC" id="4.6.1.1" evidence="8"/>
<dbReference type="GO" id="GO:0051536">
    <property type="term" value="F:iron-sulfur cluster binding"/>
    <property type="evidence" value="ECO:0007669"/>
    <property type="project" value="InterPro"/>
</dbReference>
<evidence type="ECO:0000256" key="5">
    <source>
        <dbReference type="SAM" id="Phobius"/>
    </source>
</evidence>
<dbReference type="Pfam" id="PF00211">
    <property type="entry name" value="Guanylate_cyc"/>
    <property type="match status" value="1"/>
</dbReference>
<dbReference type="SMART" id="SM00044">
    <property type="entry name" value="CYCc"/>
    <property type="match status" value="1"/>
</dbReference>
<dbReference type="SUPFAM" id="SSF55073">
    <property type="entry name" value="Nucleotide cyclase"/>
    <property type="match status" value="1"/>
</dbReference>
<dbReference type="GO" id="GO:0035556">
    <property type="term" value="P:intracellular signal transduction"/>
    <property type="evidence" value="ECO:0007669"/>
    <property type="project" value="InterPro"/>
</dbReference>
<dbReference type="InterPro" id="IPR001054">
    <property type="entry name" value="A/G_cyclase"/>
</dbReference>
<evidence type="ECO:0000256" key="4">
    <source>
        <dbReference type="SAM" id="Coils"/>
    </source>
</evidence>
<dbReference type="GO" id="GO:0004016">
    <property type="term" value="F:adenylate cyclase activity"/>
    <property type="evidence" value="ECO:0007669"/>
    <property type="project" value="UniProtKB-EC"/>
</dbReference>
<keyword evidence="4" id="KW-0175">Coiled coil</keyword>
<keyword evidence="2" id="KW-1003">Cell membrane</keyword>
<keyword evidence="5" id="KW-1133">Transmembrane helix</keyword>
<dbReference type="CDD" id="cd07302">
    <property type="entry name" value="CHD"/>
    <property type="match status" value="1"/>
</dbReference>
<dbReference type="InterPro" id="IPR001041">
    <property type="entry name" value="2Fe-2S_ferredoxin-type"/>
</dbReference>
<evidence type="ECO:0000256" key="2">
    <source>
        <dbReference type="ARBA" id="ARBA00022475"/>
    </source>
</evidence>
<dbReference type="InterPro" id="IPR036010">
    <property type="entry name" value="2Fe-2S_ferredoxin-like_sf"/>
</dbReference>
<feature type="coiled-coil region" evidence="4">
    <location>
        <begin position="464"/>
        <end position="491"/>
    </location>
</feature>